<gene>
    <name evidence="2" type="ORF">RSO01_83340</name>
</gene>
<dbReference type="Proteomes" id="UP000321058">
    <property type="component" value="Unassembled WGS sequence"/>
</dbReference>
<feature type="region of interest" description="Disordered" evidence="1">
    <location>
        <begin position="90"/>
        <end position="119"/>
    </location>
</feature>
<organism evidence="2 3">
    <name type="scientific">Reyranella soli</name>
    <dbReference type="NCBI Taxonomy" id="1230389"/>
    <lineage>
        <taxon>Bacteria</taxon>
        <taxon>Pseudomonadati</taxon>
        <taxon>Pseudomonadota</taxon>
        <taxon>Alphaproteobacteria</taxon>
        <taxon>Hyphomicrobiales</taxon>
        <taxon>Reyranellaceae</taxon>
        <taxon>Reyranella</taxon>
    </lineage>
</organism>
<protein>
    <submittedName>
        <fullName evidence="2">Uncharacterized protein</fullName>
    </submittedName>
</protein>
<proteinExistence type="predicted"/>
<dbReference type="RefSeq" id="WP_147156490.1">
    <property type="nucleotide sequence ID" value="NZ_BKAJ01000204.1"/>
</dbReference>
<sequence>MVEEVGGTIDEMQLIMVPYTLNLEWRAIGLPARVAAPTHIIAAADAGAPLRTNSYSETKGAADVIAEAEDAKATTVRQTLAALASNGHVVKGKAGTPDRNKVNVWLPAEPPPRPAQVADSRARLCAHRRGRRSVAA</sequence>
<keyword evidence="3" id="KW-1185">Reference proteome</keyword>
<reference evidence="2 3" key="1">
    <citation type="submission" date="2019-07" db="EMBL/GenBank/DDBJ databases">
        <title>Whole genome shotgun sequence of Reyranella soli NBRC 108950.</title>
        <authorList>
            <person name="Hosoyama A."/>
            <person name="Uohara A."/>
            <person name="Ohji S."/>
            <person name="Ichikawa N."/>
        </authorList>
    </citation>
    <scope>NUCLEOTIDE SEQUENCE [LARGE SCALE GENOMIC DNA]</scope>
    <source>
        <strain evidence="2 3">NBRC 108950</strain>
    </source>
</reference>
<evidence type="ECO:0000313" key="2">
    <source>
        <dbReference type="EMBL" id="GEP61168.1"/>
    </source>
</evidence>
<dbReference type="EMBL" id="BKAJ01000204">
    <property type="protein sequence ID" value="GEP61168.1"/>
    <property type="molecule type" value="Genomic_DNA"/>
</dbReference>
<evidence type="ECO:0000256" key="1">
    <source>
        <dbReference type="SAM" id="MobiDB-lite"/>
    </source>
</evidence>
<comment type="caution">
    <text evidence="2">The sequence shown here is derived from an EMBL/GenBank/DDBJ whole genome shotgun (WGS) entry which is preliminary data.</text>
</comment>
<name>A0A512NQE3_9HYPH</name>
<accession>A0A512NQE3</accession>
<dbReference type="AlphaFoldDB" id="A0A512NQE3"/>
<evidence type="ECO:0000313" key="3">
    <source>
        <dbReference type="Proteomes" id="UP000321058"/>
    </source>
</evidence>